<gene>
    <name evidence="1" type="ORF">LTS18_003757</name>
</gene>
<dbReference type="Proteomes" id="UP001186974">
    <property type="component" value="Unassembled WGS sequence"/>
</dbReference>
<organism evidence="1 2">
    <name type="scientific">Coniosporium uncinatum</name>
    <dbReference type="NCBI Taxonomy" id="93489"/>
    <lineage>
        <taxon>Eukaryota</taxon>
        <taxon>Fungi</taxon>
        <taxon>Dikarya</taxon>
        <taxon>Ascomycota</taxon>
        <taxon>Pezizomycotina</taxon>
        <taxon>Dothideomycetes</taxon>
        <taxon>Dothideomycetes incertae sedis</taxon>
        <taxon>Coniosporium</taxon>
    </lineage>
</organism>
<proteinExistence type="predicted"/>
<protein>
    <submittedName>
        <fullName evidence="1">Uncharacterized protein</fullName>
    </submittedName>
</protein>
<accession>A0ACC3DSZ8</accession>
<evidence type="ECO:0000313" key="1">
    <source>
        <dbReference type="EMBL" id="KAK3079845.1"/>
    </source>
</evidence>
<evidence type="ECO:0000313" key="2">
    <source>
        <dbReference type="Proteomes" id="UP001186974"/>
    </source>
</evidence>
<name>A0ACC3DSZ8_9PEZI</name>
<sequence>MMPATPQRPVPGGYIQTPAPGRQPSFRAPSTTNGPASQTQQVQETQQQQGNRSIEPVERASSTIDLKLDQEKSFPDLEGYIGQGVSSEYDLPNAATAWSPFQMINQYKIPEQVLEQFNRAQVSTVMGLFAEIQHAWVSIDNALYLWDYTHPHPELVGFEEQPNSITAVKLVRPRPGVFVKTITHLLVVATNVDMFLIGVAHEKSAAGVNTVSLYQTKMQCTTRGIDVGCIEGSPKSGRIFFSVRSCDDVYEMTYQQEEGWFANKCAKVNHTTKGLQSVVPLITWPGQKTTPEYVVQMIVDDTRNLLYTLSSKSTVKVYHMATASSLNHVITRVYGQIVTSIGHMVSQSDLVNQRTTRIVSISPIPATESSKLSLMLVNSTGCRIFMSATASGGFSSTDTTNAPSSMQVHHVKFPPNDPTAAQNPPPAQSNAVTQYQGGAPTLNTTSNALTILRASSRYSPGYFLAFVAKAGTMGRNDALFVSAPDTARIARMREERQNPVYAEFGTWLPLESRMEDVGRTTPAFTAATASRGFGNELAVQYDQTATEIAILTNTGIHTIRRRRLVDVFAAAIRQSTAEEGFEDVVRKFVRLYGRAETAATALAVWCGQALDVTSDARVASITDPDIIENAKKAFIEHGGKPVFDNNMATDANTPAIDLVRPSPRHDGMALYITRLMRSAWNVPVIREALTPTGGMEIQPAVQLAKLQGIQRDLTKLQDNLKQNKSYIEGLSGPERLNNMSNKNEETALQGEHRAMNALMKLIENTITGIAFVLVLFDEKVSEIVLSLPDQSRQRVRELTFQILFTRAAGKELAKELVKAIVNRNIAAGSNVDTVAEALRRRCGSFCSADDVVIFKAQEQLKKASESGANSDSGRMLLNESLKLFEKVAGSLSMEALQWAVAQYIPTQFYAGSIRLVLKVAHELDRANRALSWIKDGSPLPDDRQAIFDKRQRCYQLVFKIIEAVDQASGQDAEAFGGHQTALARRKEEAYHEINSSDDEVFQTALYDWYTSKDWHDRLLDITSPYVVTYLQRESSNELKYANLLWKYYVHYNSYYEAAAVQLQLAKSPFELTLGQRIEYLSRAKANASTRLTGMADMGLSRQSRQELLRETSDLLDLANIQEELMGRIRQDKRIPDENKRKAEQDLDGLVLPVSEVRTAKLTLPRESC</sequence>
<dbReference type="EMBL" id="JAWDJW010000888">
    <property type="protein sequence ID" value="KAK3079845.1"/>
    <property type="molecule type" value="Genomic_DNA"/>
</dbReference>
<comment type="caution">
    <text evidence="1">The sequence shown here is derived from an EMBL/GenBank/DDBJ whole genome shotgun (WGS) entry which is preliminary data.</text>
</comment>
<reference evidence="1" key="1">
    <citation type="submission" date="2024-09" db="EMBL/GenBank/DDBJ databases">
        <title>Black Yeasts Isolated from many extreme environments.</title>
        <authorList>
            <person name="Coleine C."/>
            <person name="Stajich J.E."/>
            <person name="Selbmann L."/>
        </authorList>
    </citation>
    <scope>NUCLEOTIDE SEQUENCE</scope>
    <source>
        <strain evidence="1">CCFEE 5737</strain>
    </source>
</reference>
<keyword evidence="2" id="KW-1185">Reference proteome</keyword>